<sequence length="149" mass="15603">MNLSTILCPLDFSAASAGLVAYAAALAVATGAQLRLLHVCEPQEDPTGQRPDDTVFAPCKDRMQALRTAAEQAGVAHVHTGMVRGEAASEIVAEASRQQADLIVIGAHGQTGLTRFLMGTTAEIVLRTARCATLLVRAPLQPETSEPAN</sequence>
<evidence type="ECO:0000313" key="5">
    <source>
        <dbReference type="Proteomes" id="UP000606003"/>
    </source>
</evidence>
<reference evidence="4 5" key="1">
    <citation type="submission" date="2020-09" db="EMBL/GenBank/DDBJ databases">
        <authorList>
            <person name="Kim M.K."/>
        </authorList>
    </citation>
    <scope>NUCLEOTIDE SEQUENCE [LARGE SCALE GENOMIC DNA]</scope>
    <source>
        <strain evidence="4 5">BT189</strain>
    </source>
</reference>
<comment type="similarity">
    <text evidence="1 2">Belongs to the universal stress protein A family.</text>
</comment>
<dbReference type="PANTHER" id="PTHR46268:SF22">
    <property type="entry name" value="SENSOR PROTEIN KDPD-RELATED"/>
    <property type="match status" value="1"/>
</dbReference>
<dbReference type="RefSeq" id="WP_190926204.1">
    <property type="nucleotide sequence ID" value="NZ_JACXAC010000005.1"/>
</dbReference>
<feature type="domain" description="UspA" evidence="3">
    <location>
        <begin position="5"/>
        <end position="137"/>
    </location>
</feature>
<keyword evidence="5" id="KW-1185">Reference proteome</keyword>
<dbReference type="PANTHER" id="PTHR46268">
    <property type="entry name" value="STRESS RESPONSE PROTEIN NHAX"/>
    <property type="match status" value="1"/>
</dbReference>
<keyword evidence="2" id="KW-0963">Cytoplasm</keyword>
<evidence type="ECO:0000259" key="3">
    <source>
        <dbReference type="Pfam" id="PF00582"/>
    </source>
</evidence>
<dbReference type="EMBL" id="JACXAC010000005">
    <property type="protein sequence ID" value="MBD2723468.1"/>
    <property type="molecule type" value="Genomic_DNA"/>
</dbReference>
<dbReference type="SUPFAM" id="SSF52402">
    <property type="entry name" value="Adenine nucleotide alpha hydrolases-like"/>
    <property type="match status" value="1"/>
</dbReference>
<gene>
    <name evidence="4" type="ORF">IC234_15165</name>
</gene>
<dbReference type="CDD" id="cd00293">
    <property type="entry name" value="USP-like"/>
    <property type="match status" value="1"/>
</dbReference>
<comment type="subcellular location">
    <subcellularLocation>
        <location evidence="2">Cytoplasm</location>
    </subcellularLocation>
</comment>
<dbReference type="PIRSF" id="PIRSF006276">
    <property type="entry name" value="UspA"/>
    <property type="match status" value="1"/>
</dbReference>
<dbReference type="InterPro" id="IPR006016">
    <property type="entry name" value="UspA"/>
</dbReference>
<dbReference type="Pfam" id="PF00582">
    <property type="entry name" value="Usp"/>
    <property type="match status" value="1"/>
</dbReference>
<organism evidence="4 5">
    <name type="scientific">Hymenobacter armeniacus</name>
    <dbReference type="NCBI Taxonomy" id="2771358"/>
    <lineage>
        <taxon>Bacteria</taxon>
        <taxon>Pseudomonadati</taxon>
        <taxon>Bacteroidota</taxon>
        <taxon>Cytophagia</taxon>
        <taxon>Cytophagales</taxon>
        <taxon>Hymenobacteraceae</taxon>
        <taxon>Hymenobacter</taxon>
    </lineage>
</organism>
<dbReference type="Gene3D" id="3.40.50.620">
    <property type="entry name" value="HUPs"/>
    <property type="match status" value="1"/>
</dbReference>
<evidence type="ECO:0000313" key="4">
    <source>
        <dbReference type="EMBL" id="MBD2723468.1"/>
    </source>
</evidence>
<dbReference type="Proteomes" id="UP000606003">
    <property type="component" value="Unassembled WGS sequence"/>
</dbReference>
<protein>
    <recommendedName>
        <fullName evidence="2">Universal stress protein</fullName>
    </recommendedName>
</protein>
<proteinExistence type="inferred from homology"/>
<dbReference type="InterPro" id="IPR006015">
    <property type="entry name" value="Universal_stress_UspA"/>
</dbReference>
<dbReference type="InterPro" id="IPR014729">
    <property type="entry name" value="Rossmann-like_a/b/a_fold"/>
</dbReference>
<evidence type="ECO:0000256" key="1">
    <source>
        <dbReference type="ARBA" id="ARBA00008791"/>
    </source>
</evidence>
<name>A0ABR8JXE8_9BACT</name>
<dbReference type="PRINTS" id="PR01438">
    <property type="entry name" value="UNVRSLSTRESS"/>
</dbReference>
<comment type="caution">
    <text evidence="4">The sequence shown here is derived from an EMBL/GenBank/DDBJ whole genome shotgun (WGS) entry which is preliminary data.</text>
</comment>
<evidence type="ECO:0000256" key="2">
    <source>
        <dbReference type="PIRNR" id="PIRNR006276"/>
    </source>
</evidence>
<accession>A0ABR8JXE8</accession>